<evidence type="ECO:0000313" key="3">
    <source>
        <dbReference type="Proteomes" id="UP001589716"/>
    </source>
</evidence>
<evidence type="ECO:0000259" key="1">
    <source>
        <dbReference type="Pfam" id="PF04471"/>
    </source>
</evidence>
<name>A0ABV5QUK1_9ACTN</name>
<comment type="caution">
    <text evidence="2">The sequence shown here is derived from an EMBL/GenBank/DDBJ whole genome shotgun (WGS) entry which is preliminary data.</text>
</comment>
<dbReference type="InterPro" id="IPR052906">
    <property type="entry name" value="Type_IV_Methyl-Rstrct_Enzyme"/>
</dbReference>
<dbReference type="Proteomes" id="UP001589716">
    <property type="component" value="Unassembled WGS sequence"/>
</dbReference>
<gene>
    <name evidence="2" type="ORF">ACFFTP_21720</name>
</gene>
<reference evidence="2 3" key="1">
    <citation type="submission" date="2024-09" db="EMBL/GenBank/DDBJ databases">
        <authorList>
            <person name="Sun Q."/>
            <person name="Mori K."/>
        </authorList>
    </citation>
    <scope>NUCLEOTIDE SEQUENCE [LARGE SCALE GENOMIC DNA]</scope>
    <source>
        <strain evidence="2 3">JCM 4414</strain>
    </source>
</reference>
<proteinExistence type="predicted"/>
<dbReference type="GO" id="GO:0016787">
    <property type="term" value="F:hydrolase activity"/>
    <property type="evidence" value="ECO:0007669"/>
    <property type="project" value="UniProtKB-KW"/>
</dbReference>
<organism evidence="2 3">
    <name type="scientific">Streptomyces roseoviridis</name>
    <dbReference type="NCBI Taxonomy" id="67361"/>
    <lineage>
        <taxon>Bacteria</taxon>
        <taxon>Bacillati</taxon>
        <taxon>Actinomycetota</taxon>
        <taxon>Actinomycetes</taxon>
        <taxon>Kitasatosporales</taxon>
        <taxon>Streptomycetaceae</taxon>
        <taxon>Streptomyces</taxon>
    </lineage>
</organism>
<keyword evidence="2" id="KW-0540">Nuclease</keyword>
<dbReference type="GO" id="GO:0004519">
    <property type="term" value="F:endonuclease activity"/>
    <property type="evidence" value="ECO:0007669"/>
    <property type="project" value="UniProtKB-KW"/>
</dbReference>
<dbReference type="SUPFAM" id="SSF52980">
    <property type="entry name" value="Restriction endonuclease-like"/>
    <property type="match status" value="1"/>
</dbReference>
<evidence type="ECO:0000313" key="2">
    <source>
        <dbReference type="EMBL" id="MFB9556798.1"/>
    </source>
</evidence>
<dbReference type="RefSeq" id="WP_345484756.1">
    <property type="nucleotide sequence ID" value="NZ_BAAAWU010000001.1"/>
</dbReference>
<feature type="domain" description="Restriction endonuclease type IV Mrr" evidence="1">
    <location>
        <begin position="10"/>
        <end position="96"/>
    </location>
</feature>
<dbReference type="InterPro" id="IPR011856">
    <property type="entry name" value="tRNA_endonuc-like_dom_sf"/>
</dbReference>
<accession>A0ABV5QUK1</accession>
<dbReference type="InterPro" id="IPR011335">
    <property type="entry name" value="Restrct_endonuc-II-like"/>
</dbReference>
<dbReference type="EC" id="3.1.21.-" evidence="2"/>
<dbReference type="InterPro" id="IPR007560">
    <property type="entry name" value="Restrct_endonuc_IV_Mrr"/>
</dbReference>
<dbReference type="PANTHER" id="PTHR30015">
    <property type="entry name" value="MRR RESTRICTION SYSTEM PROTEIN"/>
    <property type="match status" value="1"/>
</dbReference>
<dbReference type="PANTHER" id="PTHR30015:SF6">
    <property type="entry name" value="SLL1429 PROTEIN"/>
    <property type="match status" value="1"/>
</dbReference>
<sequence length="145" mass="15843">MPEGRLPQRRRQGRSGDLGADVVGHLADGRKLVIQVKKYAPHRSVGSQGMQKLVGTARLKHGADAALFVTTCRAFPRDALVLALRQDIVALHRDLLGSWGKGAHLETPIPTQRQRRHQAPLLRLSASSGLRADAAFSPAWPTHEL</sequence>
<protein>
    <submittedName>
        <fullName evidence="2">Restriction endonuclease</fullName>
        <ecNumber evidence="2">3.1.21.-</ecNumber>
    </submittedName>
</protein>
<keyword evidence="2" id="KW-0378">Hydrolase</keyword>
<dbReference type="EMBL" id="JBHMCT010000013">
    <property type="protein sequence ID" value="MFB9556798.1"/>
    <property type="molecule type" value="Genomic_DNA"/>
</dbReference>
<dbReference type="Pfam" id="PF04471">
    <property type="entry name" value="Mrr_cat"/>
    <property type="match status" value="1"/>
</dbReference>
<dbReference type="Gene3D" id="3.40.1350.10">
    <property type="match status" value="1"/>
</dbReference>
<keyword evidence="2" id="KW-0255">Endonuclease</keyword>
<keyword evidence="3" id="KW-1185">Reference proteome</keyword>